<sequence length="490" mass="56643">MREMEREREREEDRQRIERNKRREMEREREREEERQQMERNRRRQLEIEEEREREIEFERKPEQERQREREGKALRSTQDLYASQNQAQIEAPRSAFYPINTALPQAHQSLHQGYPPRSYTPTEAFPATSRALPRGQTQINRKFSLTERDCMRYRCDSTARSPDGAIMVPADHQQQPISQSGARWVGRQSACSIRDDHHHQIVMVNPPSSTSYPSLLRNRAMSENDLRFDSTYRRASPSSTAPLSELEERVPRLTHITQKRQKLLVSAHSASHLRGRHYRVASTAAGAKSRNAPFPKLRPVLGSHAGPSGQLFPPWPREEMLPRHNGPTSSAPSDHCARLCNMDDQDHTAVLKPISYREQRAGAEWERTHSPRVHSISGVSNTENSAISPEPSFPMSYEQQQQLQNNRIFHNQAYNDNNNKLVAELLEPESALIPSPAQSLEQEVDFPMETDIDDFHDEGLLEDEEPIRAELQCFALPVRVCNRPQCFAA</sequence>
<comment type="caution">
    <text evidence="2">The sequence shown here is derived from an EMBL/GenBank/DDBJ whole genome shotgun (WGS) entry which is preliminary data.</text>
</comment>
<gene>
    <name evidence="2" type="ORF">UPYG_G00235350</name>
</gene>
<organism evidence="2 3">
    <name type="scientific">Umbra pygmaea</name>
    <name type="common">Eastern mudminnow</name>
    <dbReference type="NCBI Taxonomy" id="75934"/>
    <lineage>
        <taxon>Eukaryota</taxon>
        <taxon>Metazoa</taxon>
        <taxon>Chordata</taxon>
        <taxon>Craniata</taxon>
        <taxon>Vertebrata</taxon>
        <taxon>Euteleostomi</taxon>
        <taxon>Actinopterygii</taxon>
        <taxon>Neopterygii</taxon>
        <taxon>Teleostei</taxon>
        <taxon>Protacanthopterygii</taxon>
        <taxon>Esociformes</taxon>
        <taxon>Umbridae</taxon>
        <taxon>Umbra</taxon>
    </lineage>
</organism>
<feature type="compositionally biased region" description="Basic and acidic residues" evidence="1">
    <location>
        <begin position="1"/>
        <end position="74"/>
    </location>
</feature>
<feature type="region of interest" description="Disordered" evidence="1">
    <location>
        <begin position="283"/>
        <end position="336"/>
    </location>
</feature>
<feature type="compositionally biased region" description="Polar residues" evidence="1">
    <location>
        <begin position="76"/>
        <end position="87"/>
    </location>
</feature>
<evidence type="ECO:0000313" key="3">
    <source>
        <dbReference type="Proteomes" id="UP001557470"/>
    </source>
</evidence>
<dbReference type="AlphaFoldDB" id="A0ABD0WJH2"/>
<feature type="region of interest" description="Disordered" evidence="1">
    <location>
        <begin position="1"/>
        <end position="87"/>
    </location>
</feature>
<keyword evidence="3" id="KW-1185">Reference proteome</keyword>
<dbReference type="Proteomes" id="UP001557470">
    <property type="component" value="Unassembled WGS sequence"/>
</dbReference>
<evidence type="ECO:0000256" key="1">
    <source>
        <dbReference type="SAM" id="MobiDB-lite"/>
    </source>
</evidence>
<name>A0ABD0WJH2_UMBPY</name>
<proteinExistence type="predicted"/>
<evidence type="ECO:0000313" key="2">
    <source>
        <dbReference type="EMBL" id="KAL0969965.1"/>
    </source>
</evidence>
<reference evidence="2 3" key="1">
    <citation type="submission" date="2024-06" db="EMBL/GenBank/DDBJ databases">
        <authorList>
            <person name="Pan Q."/>
            <person name="Wen M."/>
            <person name="Jouanno E."/>
            <person name="Zahm M."/>
            <person name="Klopp C."/>
            <person name="Cabau C."/>
            <person name="Louis A."/>
            <person name="Berthelot C."/>
            <person name="Parey E."/>
            <person name="Roest Crollius H."/>
            <person name="Montfort J."/>
            <person name="Robinson-Rechavi M."/>
            <person name="Bouchez O."/>
            <person name="Lampietro C."/>
            <person name="Lopez Roques C."/>
            <person name="Donnadieu C."/>
            <person name="Postlethwait J."/>
            <person name="Bobe J."/>
            <person name="Verreycken H."/>
            <person name="Guiguen Y."/>
        </authorList>
    </citation>
    <scope>NUCLEOTIDE SEQUENCE [LARGE SCALE GENOMIC DNA]</scope>
    <source>
        <strain evidence="2">Up_M1</strain>
        <tissue evidence="2">Testis</tissue>
    </source>
</reference>
<dbReference type="EMBL" id="JAGEUA010000007">
    <property type="protein sequence ID" value="KAL0969965.1"/>
    <property type="molecule type" value="Genomic_DNA"/>
</dbReference>
<protein>
    <submittedName>
        <fullName evidence="2">Uncharacterized protein</fullName>
    </submittedName>
</protein>
<accession>A0ABD0WJH2</accession>